<dbReference type="RefSeq" id="WP_321196699.1">
    <property type="nucleotide sequence ID" value="NZ_SHKO01000005.1"/>
</dbReference>
<dbReference type="PROSITE" id="PS50995">
    <property type="entry name" value="HTH_MARR_2"/>
    <property type="match status" value="1"/>
</dbReference>
<dbReference type="GO" id="GO:0003700">
    <property type="term" value="F:DNA-binding transcription factor activity"/>
    <property type="evidence" value="ECO:0007669"/>
    <property type="project" value="InterPro"/>
</dbReference>
<comment type="caution">
    <text evidence="5">The sequence shown here is derived from an EMBL/GenBank/DDBJ whole genome shotgun (WGS) entry which is preliminary data.</text>
</comment>
<reference evidence="5 6" key="1">
    <citation type="submission" date="2019-02" db="EMBL/GenBank/DDBJ databases">
        <title>Genomic Encyclopedia of Type Strains, Phase IV (KMG-IV): sequencing the most valuable type-strain genomes for metagenomic binning, comparative biology and taxonomic classification.</title>
        <authorList>
            <person name="Goeker M."/>
        </authorList>
    </citation>
    <scope>NUCLEOTIDE SEQUENCE [LARGE SCALE GENOMIC DNA]</scope>
    <source>
        <strain evidence="5 6">DSM 23814</strain>
    </source>
</reference>
<evidence type="ECO:0000313" key="5">
    <source>
        <dbReference type="EMBL" id="RZT91509.1"/>
    </source>
</evidence>
<feature type="domain" description="HTH marR-type" evidence="4">
    <location>
        <begin position="13"/>
        <end position="146"/>
    </location>
</feature>
<protein>
    <submittedName>
        <fullName evidence="5">MarR family transcriptional regulator</fullName>
    </submittedName>
</protein>
<dbReference type="SUPFAM" id="SSF46785">
    <property type="entry name" value="Winged helix' DNA-binding domain"/>
    <property type="match status" value="1"/>
</dbReference>
<dbReference type="Gene3D" id="1.10.10.10">
    <property type="entry name" value="Winged helix-like DNA-binding domain superfamily/Winged helix DNA-binding domain"/>
    <property type="match status" value="1"/>
</dbReference>
<name>A0A4V2FRR8_9BURK</name>
<gene>
    <name evidence="5" type="ORF">EV681_4264</name>
</gene>
<dbReference type="InterPro" id="IPR000835">
    <property type="entry name" value="HTH_MarR-typ"/>
</dbReference>
<dbReference type="InterPro" id="IPR036390">
    <property type="entry name" value="WH_DNA-bd_sf"/>
</dbReference>
<dbReference type="AlphaFoldDB" id="A0A4V2FRR8"/>
<dbReference type="GO" id="GO:0003677">
    <property type="term" value="F:DNA binding"/>
    <property type="evidence" value="ECO:0007669"/>
    <property type="project" value="UniProtKB-KW"/>
</dbReference>
<dbReference type="InterPro" id="IPR036388">
    <property type="entry name" value="WH-like_DNA-bd_sf"/>
</dbReference>
<dbReference type="InterPro" id="IPR039422">
    <property type="entry name" value="MarR/SlyA-like"/>
</dbReference>
<dbReference type="PANTHER" id="PTHR33164">
    <property type="entry name" value="TRANSCRIPTIONAL REGULATOR, MARR FAMILY"/>
    <property type="match status" value="1"/>
</dbReference>
<dbReference type="PRINTS" id="PR00598">
    <property type="entry name" value="HTHMARR"/>
</dbReference>
<dbReference type="GO" id="GO:0006950">
    <property type="term" value="P:response to stress"/>
    <property type="evidence" value="ECO:0007669"/>
    <property type="project" value="TreeGrafter"/>
</dbReference>
<evidence type="ECO:0000256" key="3">
    <source>
        <dbReference type="ARBA" id="ARBA00023163"/>
    </source>
</evidence>
<keyword evidence="1" id="KW-0805">Transcription regulation</keyword>
<accession>A0A4V2FRR8</accession>
<organism evidence="5 6">
    <name type="scientific">Advenella incenata</name>
    <dbReference type="NCBI Taxonomy" id="267800"/>
    <lineage>
        <taxon>Bacteria</taxon>
        <taxon>Pseudomonadati</taxon>
        <taxon>Pseudomonadota</taxon>
        <taxon>Betaproteobacteria</taxon>
        <taxon>Burkholderiales</taxon>
        <taxon>Alcaligenaceae</taxon>
    </lineage>
</organism>
<dbReference type="EMBL" id="SHKO01000005">
    <property type="protein sequence ID" value="RZT91509.1"/>
    <property type="molecule type" value="Genomic_DNA"/>
</dbReference>
<dbReference type="Pfam" id="PF12802">
    <property type="entry name" value="MarR_2"/>
    <property type="match status" value="1"/>
</dbReference>
<dbReference type="Proteomes" id="UP000293398">
    <property type="component" value="Unassembled WGS sequence"/>
</dbReference>
<evidence type="ECO:0000256" key="2">
    <source>
        <dbReference type="ARBA" id="ARBA00023125"/>
    </source>
</evidence>
<evidence type="ECO:0000313" key="6">
    <source>
        <dbReference type="Proteomes" id="UP000293398"/>
    </source>
</evidence>
<sequence length="163" mass="17911">MTTKSNQPSDATRMAMSQGLLHMARAYRSAADQLLAELGMSQATAWPIVTIRRLGEGVRQKDIAEELGIEAPSLVRLLDQLEASGLAVRKLDPEDGRSKTLYLTDAGRRIANEIDERLLGFRRMVFNGVSKEDADAFLRVLDTIRNSTCATGRSSGKHSGNHK</sequence>
<evidence type="ECO:0000256" key="1">
    <source>
        <dbReference type="ARBA" id="ARBA00023015"/>
    </source>
</evidence>
<dbReference type="SMART" id="SM00347">
    <property type="entry name" value="HTH_MARR"/>
    <property type="match status" value="1"/>
</dbReference>
<keyword evidence="6" id="KW-1185">Reference proteome</keyword>
<keyword evidence="2" id="KW-0238">DNA-binding</keyword>
<dbReference type="PANTHER" id="PTHR33164:SF64">
    <property type="entry name" value="TRANSCRIPTIONAL REGULATOR SLYA"/>
    <property type="match status" value="1"/>
</dbReference>
<evidence type="ECO:0000259" key="4">
    <source>
        <dbReference type="PROSITE" id="PS50995"/>
    </source>
</evidence>
<keyword evidence="3" id="KW-0804">Transcription</keyword>
<proteinExistence type="predicted"/>